<sequence>MKLNWFLIVPTVVLAAFGFYLLISADSVVSKVIGGAMVITACATVIAHIFEKKRGRVKDNSDEET</sequence>
<keyword evidence="3" id="KW-1185">Reference proteome</keyword>
<dbReference type="EMBL" id="JALGAR010000002">
    <property type="protein sequence ID" value="MCI4658077.1"/>
    <property type="molecule type" value="Genomic_DNA"/>
</dbReference>
<dbReference type="RefSeq" id="WP_243011861.1">
    <property type="nucleotide sequence ID" value="NZ_JALGAR010000002.1"/>
</dbReference>
<feature type="transmembrane region" description="Helical" evidence="1">
    <location>
        <begin position="29"/>
        <end position="50"/>
    </location>
</feature>
<dbReference type="Proteomes" id="UP001165341">
    <property type="component" value="Unassembled WGS sequence"/>
</dbReference>
<dbReference type="AlphaFoldDB" id="A0AA41QVW6"/>
<keyword evidence="1" id="KW-1133">Transmembrane helix</keyword>
<keyword evidence="1" id="KW-0812">Transmembrane</keyword>
<name>A0AA41QVW6_9MICO</name>
<keyword evidence="1" id="KW-0472">Membrane</keyword>
<accession>A0AA41QVW6</accession>
<proteinExistence type="predicted"/>
<organism evidence="2 3">
    <name type="scientific">Cryobacterium zhongshanensis</name>
    <dbReference type="NCBI Taxonomy" id="2928153"/>
    <lineage>
        <taxon>Bacteria</taxon>
        <taxon>Bacillati</taxon>
        <taxon>Actinomycetota</taxon>
        <taxon>Actinomycetes</taxon>
        <taxon>Micrococcales</taxon>
        <taxon>Microbacteriaceae</taxon>
        <taxon>Cryobacterium</taxon>
    </lineage>
</organism>
<evidence type="ECO:0000313" key="3">
    <source>
        <dbReference type="Proteomes" id="UP001165341"/>
    </source>
</evidence>
<protein>
    <submittedName>
        <fullName evidence="2">Uncharacterized protein</fullName>
    </submittedName>
</protein>
<evidence type="ECO:0000256" key="1">
    <source>
        <dbReference type="SAM" id="Phobius"/>
    </source>
</evidence>
<comment type="caution">
    <text evidence="2">The sequence shown here is derived from an EMBL/GenBank/DDBJ whole genome shotgun (WGS) entry which is preliminary data.</text>
</comment>
<reference evidence="2" key="1">
    <citation type="submission" date="2022-03" db="EMBL/GenBank/DDBJ databases">
        <title>Cryobacterium sp. nov. strain ZS14-85, isolated from Antarctic soil.</title>
        <authorList>
            <person name="Li J."/>
            <person name="Niu G."/>
        </authorList>
    </citation>
    <scope>NUCLEOTIDE SEQUENCE</scope>
    <source>
        <strain evidence="2">ZS14-85</strain>
    </source>
</reference>
<evidence type="ECO:0000313" key="2">
    <source>
        <dbReference type="EMBL" id="MCI4658077.1"/>
    </source>
</evidence>
<feature type="transmembrane region" description="Helical" evidence="1">
    <location>
        <begin position="5"/>
        <end position="23"/>
    </location>
</feature>
<gene>
    <name evidence="2" type="ORF">MQH31_09700</name>
</gene>